<comment type="caution">
    <text evidence="3">The sequence shown here is derived from an EMBL/GenBank/DDBJ whole genome shotgun (WGS) entry which is preliminary data.</text>
</comment>
<feature type="coiled-coil region" evidence="1">
    <location>
        <begin position="164"/>
        <end position="214"/>
    </location>
</feature>
<proteinExistence type="predicted"/>
<evidence type="ECO:0008006" key="5">
    <source>
        <dbReference type="Google" id="ProtNLM"/>
    </source>
</evidence>
<feature type="compositionally biased region" description="Basic and acidic residues" evidence="2">
    <location>
        <begin position="73"/>
        <end position="105"/>
    </location>
</feature>
<evidence type="ECO:0000313" key="3">
    <source>
        <dbReference type="EMBL" id="MBL0849421.1"/>
    </source>
</evidence>
<organism evidence="3 4">
    <name type="scientific">Candidatus Liberibacter ctenarytainae</name>
    <dbReference type="NCBI Taxonomy" id="2020335"/>
    <lineage>
        <taxon>Bacteria</taxon>
        <taxon>Pseudomonadati</taxon>
        <taxon>Pseudomonadota</taxon>
        <taxon>Alphaproteobacteria</taxon>
        <taxon>Hyphomicrobiales</taxon>
        <taxon>Rhizobiaceae</taxon>
        <taxon>Liberibacter</taxon>
    </lineage>
</organism>
<dbReference type="PROSITE" id="PS51257">
    <property type="entry name" value="PROKAR_LIPOPROTEIN"/>
    <property type="match status" value="1"/>
</dbReference>
<evidence type="ECO:0000256" key="1">
    <source>
        <dbReference type="SAM" id="Coils"/>
    </source>
</evidence>
<dbReference type="Proteomes" id="UP000736856">
    <property type="component" value="Unassembled WGS sequence"/>
</dbReference>
<reference evidence="3" key="1">
    <citation type="submission" date="2019-02" db="EMBL/GenBank/DDBJ databases">
        <title>A novel Candidatus Liberibacter species associated with the New Zealand native fuchsia psyllid, Ctenarytaina fuchsiae.</title>
        <authorList>
            <person name="Thompson S.M."/>
            <person name="Jorgensen N."/>
            <person name="David C."/>
            <person name="Bulman S.R."/>
            <person name="Smith G.R."/>
        </authorList>
    </citation>
    <scope>NUCLEOTIDE SEQUENCE</scope>
    <source>
        <strain evidence="3">Oxford</strain>
    </source>
</reference>
<evidence type="ECO:0000256" key="2">
    <source>
        <dbReference type="SAM" id="MobiDB-lite"/>
    </source>
</evidence>
<keyword evidence="1" id="KW-0175">Coiled coil</keyword>
<gene>
    <name evidence="3" type="ORF">EU981_05050</name>
</gene>
<dbReference type="EMBL" id="SEOL01000015">
    <property type="protein sequence ID" value="MBL0849421.1"/>
    <property type="molecule type" value="Genomic_DNA"/>
</dbReference>
<feature type="region of interest" description="Disordered" evidence="2">
    <location>
        <begin position="60"/>
        <end position="105"/>
    </location>
</feature>
<dbReference type="AlphaFoldDB" id="A0A937AL51"/>
<accession>A0A937AL51</accession>
<name>A0A937AL51_9HYPH</name>
<sequence length="215" mass="23727">MGIKKQLVITSLLSTAAVLGGCDLLENKDVKRAEAAAKAAQEAAETALNAAQMAVTTIKATPEADTAEGNNQDDVKIRNRRQAIDKAGTRESERQRESTDRNQRAAREARDKAIAANKQQDEIAKAAYTAESNNQDADKIGVKEQLQNKLVIANIGKTRALKTRERWSNKETEATEEVDKEECRDQIKGYDIALQGYENDIANAERKLNEINESQ</sequence>
<evidence type="ECO:0000313" key="4">
    <source>
        <dbReference type="Proteomes" id="UP000736856"/>
    </source>
</evidence>
<protein>
    <recommendedName>
        <fullName evidence="5">Lipoprotein</fullName>
    </recommendedName>
</protein>